<evidence type="ECO:0000313" key="3">
    <source>
        <dbReference type="Proteomes" id="UP000199648"/>
    </source>
</evidence>
<dbReference type="STRING" id="415747.SAMN03097708_01860"/>
<protein>
    <recommendedName>
        <fullName evidence="1">DUF4382 domain-containing protein</fullName>
    </recommendedName>
</protein>
<dbReference type="EMBL" id="FMWD01000005">
    <property type="protein sequence ID" value="SCZ59436.1"/>
    <property type="molecule type" value="Genomic_DNA"/>
</dbReference>
<dbReference type="Pfam" id="PF14321">
    <property type="entry name" value="DUF4382"/>
    <property type="match status" value="1"/>
</dbReference>
<organism evidence="2 3">
    <name type="scientific">Thiohalomonas denitrificans</name>
    <dbReference type="NCBI Taxonomy" id="415747"/>
    <lineage>
        <taxon>Bacteria</taxon>
        <taxon>Pseudomonadati</taxon>
        <taxon>Pseudomonadota</taxon>
        <taxon>Gammaproteobacteria</taxon>
        <taxon>Thiohalomonadales</taxon>
        <taxon>Thiohalomonadaceae</taxon>
        <taxon>Thiohalomonas</taxon>
    </lineage>
</organism>
<dbReference type="Proteomes" id="UP000199648">
    <property type="component" value="Unassembled WGS sequence"/>
</dbReference>
<keyword evidence="3" id="KW-1185">Reference proteome</keyword>
<evidence type="ECO:0000259" key="1">
    <source>
        <dbReference type="Pfam" id="PF14321"/>
    </source>
</evidence>
<sequence>MHPRYALFAVPFLLAGCGGSDGGTGTVDLLVTDAPVDGATAVVVQFDSVELKPADGEAVTFDAAGGQIDLLALQNGETAPLLEGVTVAAGRYNWIRLHVTDGTEASYIELKDGAIHPLTIPSADQSGLKLNRGFTVPQGGGVDFTIDFDLRKSVHEDANGYKLRPTLRIVQTEAAGNIAGTVSGNYEVSGTTPADADADAESGCAAYVYSGSDVVPDDEYANGDSSPLASGALALDESIGAYTYTVSFLGVGDYTVALTCDAAADQPDTDDDITFSSTRNVTVTSGETVMVDFQ</sequence>
<accession>A0A1G5QCX3</accession>
<dbReference type="AlphaFoldDB" id="A0A1G5QCX3"/>
<name>A0A1G5QCX3_9GAMM</name>
<dbReference type="RefSeq" id="WP_092995818.1">
    <property type="nucleotide sequence ID" value="NZ_FMWD01000005.1"/>
</dbReference>
<reference evidence="2 3" key="1">
    <citation type="submission" date="2016-10" db="EMBL/GenBank/DDBJ databases">
        <authorList>
            <person name="de Groot N.N."/>
        </authorList>
    </citation>
    <scope>NUCLEOTIDE SEQUENCE [LARGE SCALE GENOMIC DNA]</scope>
    <source>
        <strain evidence="2 3">HLD2</strain>
    </source>
</reference>
<gene>
    <name evidence="2" type="ORF">SAMN03097708_01860</name>
</gene>
<dbReference type="OrthoDB" id="7062064at2"/>
<feature type="domain" description="DUF4382" evidence="1">
    <location>
        <begin position="24"/>
        <end position="165"/>
    </location>
</feature>
<dbReference type="PROSITE" id="PS51257">
    <property type="entry name" value="PROKAR_LIPOPROTEIN"/>
    <property type="match status" value="1"/>
</dbReference>
<dbReference type="InterPro" id="IPR025491">
    <property type="entry name" value="DUF4382"/>
</dbReference>
<evidence type="ECO:0000313" key="2">
    <source>
        <dbReference type="EMBL" id="SCZ59436.1"/>
    </source>
</evidence>
<proteinExistence type="predicted"/>